<dbReference type="EMBL" id="VOPW01000001">
    <property type="protein sequence ID" value="TXC66998.1"/>
    <property type="molecule type" value="Genomic_DNA"/>
</dbReference>
<comment type="caution">
    <text evidence="1">The sequence shown here is derived from an EMBL/GenBank/DDBJ whole genome shotgun (WGS) entry which is preliminary data.</text>
</comment>
<dbReference type="AlphaFoldDB" id="A0A5C6U5I7"/>
<evidence type="ECO:0000313" key="1">
    <source>
        <dbReference type="EMBL" id="TXC66998.1"/>
    </source>
</evidence>
<dbReference type="SUPFAM" id="SSF51905">
    <property type="entry name" value="FAD/NAD(P)-binding domain"/>
    <property type="match status" value="2"/>
</dbReference>
<evidence type="ECO:0000313" key="2">
    <source>
        <dbReference type="Proteomes" id="UP000321832"/>
    </source>
</evidence>
<dbReference type="Pfam" id="PF13450">
    <property type="entry name" value="NAD_binding_8"/>
    <property type="match status" value="1"/>
</dbReference>
<reference evidence="1 2" key="1">
    <citation type="submission" date="2019-08" db="EMBL/GenBank/DDBJ databases">
        <authorList>
            <person name="Khan S.A."/>
            <person name="Jeon C.O."/>
            <person name="Jeong S.E."/>
        </authorList>
    </citation>
    <scope>NUCLEOTIDE SEQUENCE [LARGE SCALE GENOMIC DNA]</scope>
    <source>
        <strain evidence="2">IMCC1728</strain>
    </source>
</reference>
<organism evidence="1 2">
    <name type="scientific">Piscinibacter aquaticus</name>
    <dbReference type="NCBI Taxonomy" id="392597"/>
    <lineage>
        <taxon>Bacteria</taxon>
        <taxon>Pseudomonadati</taxon>
        <taxon>Pseudomonadota</taxon>
        <taxon>Betaproteobacteria</taxon>
        <taxon>Burkholderiales</taxon>
        <taxon>Sphaerotilaceae</taxon>
        <taxon>Piscinibacter</taxon>
    </lineage>
</organism>
<dbReference type="InterPro" id="IPR036188">
    <property type="entry name" value="FAD/NAD-bd_sf"/>
</dbReference>
<gene>
    <name evidence="1" type="ORF">FSC37_18210</name>
</gene>
<dbReference type="Proteomes" id="UP000321832">
    <property type="component" value="Unassembled WGS sequence"/>
</dbReference>
<accession>A0A5C6U5I7</accession>
<sequence length="476" mass="51595">MRHAETDYLIIGAGATGLAFADTLIAETGAHVTFVDRHGKPGGHWNDAYAFVTLHQPSAFYGVASMELGSGLKDPVGLNRGMAELASGPEVSGYFERVMNHRLLASGQVSYHPLSNYLGETEGGGVFESLLSGERTQLTVRRKVVDATYFSPTVPSTHTPAFSIGEGVRVVAPNALPGLWQLAQGAPMPRRFVVLGAGKTAMDACIWLMESGTPADAITWVVPRDSWVVNRLSTQNGPEFFHEAIGSQADQMQAFAEARSIDDLYLRLEACGALLRIDRERVPTMFHLATLSEAEVEVLRRIRDVVRLGRVTAIDAGGMQLQQGRVAVEPGALYIDCTASAVRFKPPAPVFHGNRIVVQLLRAPLVTFSAALTAYVEAHYDDEAHKNRLCTPVPFPHTTAEYVRTMAVNMSNQFLWSQDAALRQWIRHCRLDAFGRLVGSVDKADAEKQAVLARLKAQAQAAAANLPRLLGAVGAG</sequence>
<proteinExistence type="predicted"/>
<dbReference type="Gene3D" id="3.50.50.60">
    <property type="entry name" value="FAD/NAD(P)-binding domain"/>
    <property type="match status" value="2"/>
</dbReference>
<keyword evidence="2" id="KW-1185">Reference proteome</keyword>
<protein>
    <submittedName>
        <fullName evidence="1">NAD(P)/FAD-dependent oxidoreductase</fullName>
    </submittedName>
</protein>
<name>A0A5C6U5I7_9BURK</name>